<dbReference type="InterPro" id="IPR038005">
    <property type="entry name" value="RX-like_CC"/>
</dbReference>
<dbReference type="Gramene" id="LPERR11G14950.1">
    <property type="protein sequence ID" value="LPERR11G14950.1"/>
    <property type="gene ID" value="LPERR11G14950"/>
</dbReference>
<keyword evidence="6" id="KW-0175">Coiled coil</keyword>
<dbReference type="CDD" id="cd14798">
    <property type="entry name" value="RX-CC_like"/>
    <property type="match status" value="1"/>
</dbReference>
<dbReference type="Pfam" id="PF23598">
    <property type="entry name" value="LRR_14"/>
    <property type="match status" value="1"/>
</dbReference>
<dbReference type="InterPro" id="IPR036388">
    <property type="entry name" value="WH-like_DNA-bd_sf"/>
</dbReference>
<feature type="domain" description="Disease resistance N-terminal" evidence="8">
    <location>
        <begin position="7"/>
        <end position="91"/>
    </location>
</feature>
<dbReference type="PANTHER" id="PTHR23155:SF1181">
    <property type="entry name" value="OS08G0170200 PROTEIN"/>
    <property type="match status" value="1"/>
</dbReference>
<dbReference type="Gene3D" id="1.10.8.430">
    <property type="entry name" value="Helical domain of apoptotic protease-activating factors"/>
    <property type="match status" value="1"/>
</dbReference>
<evidence type="ECO:0000259" key="7">
    <source>
        <dbReference type="Pfam" id="PF00931"/>
    </source>
</evidence>
<dbReference type="InterPro" id="IPR041118">
    <property type="entry name" value="Rx_N"/>
</dbReference>
<dbReference type="InterPro" id="IPR055414">
    <property type="entry name" value="LRR_R13L4/SHOC2-like"/>
</dbReference>
<evidence type="ECO:0000259" key="8">
    <source>
        <dbReference type="Pfam" id="PF18052"/>
    </source>
</evidence>
<comment type="similarity">
    <text evidence="1">Belongs to the disease resistance NB-LRR family.</text>
</comment>
<evidence type="ECO:0000313" key="11">
    <source>
        <dbReference type="EnsemblPlants" id="LPERR11G14950.1"/>
    </source>
</evidence>
<reference evidence="11" key="3">
    <citation type="submission" date="2015-04" db="UniProtKB">
        <authorList>
            <consortium name="EnsemblPlants"/>
        </authorList>
    </citation>
    <scope>IDENTIFICATION</scope>
</reference>
<keyword evidence="12" id="KW-1185">Reference proteome</keyword>
<feature type="domain" description="NB-ARC" evidence="7">
    <location>
        <begin position="177"/>
        <end position="349"/>
    </location>
</feature>
<evidence type="ECO:0000313" key="12">
    <source>
        <dbReference type="Proteomes" id="UP000032180"/>
    </source>
</evidence>
<dbReference type="Gene3D" id="3.80.10.10">
    <property type="entry name" value="Ribonuclease Inhibitor"/>
    <property type="match status" value="1"/>
</dbReference>
<dbReference type="Proteomes" id="UP000032180">
    <property type="component" value="Chromosome 11"/>
</dbReference>
<dbReference type="Gene3D" id="1.10.10.10">
    <property type="entry name" value="Winged helix-like DNA-binding domain superfamily/Winged helix DNA-binding domain"/>
    <property type="match status" value="1"/>
</dbReference>
<dbReference type="Gene3D" id="3.40.50.300">
    <property type="entry name" value="P-loop containing nucleotide triphosphate hydrolases"/>
    <property type="match status" value="1"/>
</dbReference>
<dbReference type="Pfam" id="PF00931">
    <property type="entry name" value="NB-ARC"/>
    <property type="match status" value="1"/>
</dbReference>
<dbReference type="SUPFAM" id="SSF52540">
    <property type="entry name" value="P-loop containing nucleoside triphosphate hydrolases"/>
    <property type="match status" value="1"/>
</dbReference>
<name>A0A0D9XTQ1_9ORYZ</name>
<reference evidence="11 12" key="1">
    <citation type="submission" date="2012-08" db="EMBL/GenBank/DDBJ databases">
        <title>Oryza genome evolution.</title>
        <authorList>
            <person name="Wing R.A."/>
        </authorList>
    </citation>
    <scope>NUCLEOTIDE SEQUENCE</scope>
</reference>
<dbReference type="Gene3D" id="1.20.5.4130">
    <property type="match status" value="1"/>
</dbReference>
<keyword evidence="3" id="KW-0677">Repeat</keyword>
<protein>
    <recommendedName>
        <fullName evidence="13">AAA+ ATPase domain-containing protein</fullName>
    </recommendedName>
</protein>
<dbReference type="InterPro" id="IPR044974">
    <property type="entry name" value="Disease_R_plants"/>
</dbReference>
<dbReference type="SUPFAM" id="SSF52058">
    <property type="entry name" value="L domain-like"/>
    <property type="match status" value="1"/>
</dbReference>
<evidence type="ECO:0000256" key="6">
    <source>
        <dbReference type="ARBA" id="ARBA00023054"/>
    </source>
</evidence>
<feature type="domain" description="Disease resistance R13L4/SHOC-2-like LRR" evidence="10">
    <location>
        <begin position="559"/>
        <end position="903"/>
    </location>
</feature>
<dbReference type="STRING" id="77586.A0A0D9XTQ1"/>
<evidence type="ECO:0000259" key="10">
    <source>
        <dbReference type="Pfam" id="PF23598"/>
    </source>
</evidence>
<dbReference type="InterPro" id="IPR027417">
    <property type="entry name" value="P-loop_NTPase"/>
</dbReference>
<evidence type="ECO:0000259" key="9">
    <source>
        <dbReference type="Pfam" id="PF23559"/>
    </source>
</evidence>
<evidence type="ECO:0000256" key="1">
    <source>
        <dbReference type="ARBA" id="ARBA00008894"/>
    </source>
</evidence>
<dbReference type="InterPro" id="IPR042197">
    <property type="entry name" value="Apaf_helical"/>
</dbReference>
<evidence type="ECO:0000256" key="5">
    <source>
        <dbReference type="ARBA" id="ARBA00022821"/>
    </source>
</evidence>
<evidence type="ECO:0000256" key="2">
    <source>
        <dbReference type="ARBA" id="ARBA00022614"/>
    </source>
</evidence>
<dbReference type="GO" id="GO:0042742">
    <property type="term" value="P:defense response to bacterium"/>
    <property type="evidence" value="ECO:0007669"/>
    <property type="project" value="UniProtKB-ARBA"/>
</dbReference>
<dbReference type="HOGENOM" id="CLU_000837_25_0_1"/>
<dbReference type="InterPro" id="IPR032675">
    <property type="entry name" value="LRR_dom_sf"/>
</dbReference>
<dbReference type="GO" id="GO:0002758">
    <property type="term" value="P:innate immune response-activating signaling pathway"/>
    <property type="evidence" value="ECO:0007669"/>
    <property type="project" value="UniProtKB-ARBA"/>
</dbReference>
<dbReference type="Pfam" id="PF23559">
    <property type="entry name" value="WHD_DRP"/>
    <property type="match status" value="1"/>
</dbReference>
<organism evidence="11 12">
    <name type="scientific">Leersia perrieri</name>
    <dbReference type="NCBI Taxonomy" id="77586"/>
    <lineage>
        <taxon>Eukaryota</taxon>
        <taxon>Viridiplantae</taxon>
        <taxon>Streptophyta</taxon>
        <taxon>Embryophyta</taxon>
        <taxon>Tracheophyta</taxon>
        <taxon>Spermatophyta</taxon>
        <taxon>Magnoliopsida</taxon>
        <taxon>Liliopsida</taxon>
        <taxon>Poales</taxon>
        <taxon>Poaceae</taxon>
        <taxon>BOP clade</taxon>
        <taxon>Oryzoideae</taxon>
        <taxon>Oryzeae</taxon>
        <taxon>Oryzinae</taxon>
        <taxon>Leersia</taxon>
    </lineage>
</organism>
<evidence type="ECO:0000256" key="3">
    <source>
        <dbReference type="ARBA" id="ARBA00022737"/>
    </source>
</evidence>
<dbReference type="PRINTS" id="PR00364">
    <property type="entry name" value="DISEASERSIST"/>
</dbReference>
<dbReference type="FunFam" id="1.10.10.10:FF:000322">
    <property type="entry name" value="Probable disease resistance protein At1g63360"/>
    <property type="match status" value="1"/>
</dbReference>
<dbReference type="Pfam" id="PF18052">
    <property type="entry name" value="Rx_N"/>
    <property type="match status" value="1"/>
</dbReference>
<dbReference type="EnsemblPlants" id="LPERR11G14950.1">
    <property type="protein sequence ID" value="LPERR11G14950.1"/>
    <property type="gene ID" value="LPERR11G14950"/>
</dbReference>
<dbReference type="GO" id="GO:0009626">
    <property type="term" value="P:plant-type hypersensitive response"/>
    <property type="evidence" value="ECO:0007669"/>
    <property type="project" value="UniProtKB-ARBA"/>
</dbReference>
<evidence type="ECO:0000256" key="4">
    <source>
        <dbReference type="ARBA" id="ARBA00022741"/>
    </source>
</evidence>
<dbReference type="InterPro" id="IPR002182">
    <property type="entry name" value="NB-ARC"/>
</dbReference>
<dbReference type="eggNOG" id="KOG4658">
    <property type="taxonomic scope" value="Eukaryota"/>
</dbReference>
<keyword evidence="5" id="KW-0611">Plant defense</keyword>
<keyword evidence="4" id="KW-0547">Nucleotide-binding</keyword>
<accession>A0A0D9XTQ1</accession>
<dbReference type="GO" id="GO:0043531">
    <property type="term" value="F:ADP binding"/>
    <property type="evidence" value="ECO:0007669"/>
    <property type="project" value="InterPro"/>
</dbReference>
<evidence type="ECO:0008006" key="13">
    <source>
        <dbReference type="Google" id="ProtNLM"/>
    </source>
</evidence>
<dbReference type="AlphaFoldDB" id="A0A0D9XTQ1"/>
<dbReference type="PANTHER" id="PTHR23155">
    <property type="entry name" value="DISEASE RESISTANCE PROTEIN RP"/>
    <property type="match status" value="1"/>
</dbReference>
<sequence>MQVAAGAIRPLIGKLYELIKYEYGLEKKVKKGIKSIQTELEMMHAVLEKLARVPRDQLDKQVKIWAGKVRELSYDMEDAVDTFMVRVEGKGPEPAAGTNMKNRVKKFLKKTTGLFRKGKDLHQIVSAIEEAQELTKQYAGLRKRYELDIGSVKASVTVDPRVMALYKDEKELVGVEHPRDELIKKLFQGDDDSNLGLRVISIVGFGGLGKTTLAKAVYDKIKSQFDCNAFISASQSPDIGRIFKKILYGLDEKKYANINEATRDETQLIDELRSFLTHKRYLIVIDDVWETLTWKTIENAMVDVSCGSRVIITTRNFQVAKEAGHVFIMESLSDENSEKLFYSRVLDAECKCVPDNRSTEATQKILKKCASVPLSIITIASLLVDKPVEDWSAAYNSIGFGPEEENEVVQNTRKILSFSYYDLPSHLQPCLLYISIYPEDHWIEKDSLIWKWIAEGFVHIEQGKQLFEVGERYFVELINRSMIQPRKHIQYDSLDVCSVHDMVLDLIRVLAAEENYVKILDQVHEEHNYSLNSSVVRRVALHKRNQVNNDNLTANMTRLRSFNAILCQFSMLPRLLSFQVLRVLALDCCHIKGDRQLKHIGELRQLRYLGLNDTDVLELPTEITHLIHLQALVVRGTELDALPPTVGKLTKLMYLHVDRVPRVLTEVKNLTSMQDLRLGYVDHCPNFSTDLVKLTDLRILQLEFENMDEDLFKNLLQSLRSLRKIQVLEIRCYSGLMMSGWEEWEPPRQLRRFCIYDSCLPRLPAWVNFTCVPRLSHLELNVTVVEAGDLDVLAMMPALRVLDVSIKGSSWTVTGGKQYMELRYCSTNIVFKFWLLKLTNVGLSLPSSSGDAAAAEADVVSNLPLLKSDWVSFFSESATGKEVEEAQASLIRAVIQAYPNDPILFRYDTNQHEDALSTCGEIADILVILLLQIYKALVRILKSYVYNVKLQNQTMMQLERTRYLRFFVRSFMQGMILSEEIQGMMKRKKICGGV</sequence>
<proteinExistence type="inferred from homology"/>
<dbReference type="InterPro" id="IPR058922">
    <property type="entry name" value="WHD_DRP"/>
</dbReference>
<reference evidence="12" key="2">
    <citation type="submission" date="2013-12" db="EMBL/GenBank/DDBJ databases">
        <authorList>
            <person name="Yu Y."/>
            <person name="Lee S."/>
            <person name="de Baynast K."/>
            <person name="Wissotski M."/>
            <person name="Liu L."/>
            <person name="Talag J."/>
            <person name="Goicoechea J."/>
            <person name="Angelova A."/>
            <person name="Jetty R."/>
            <person name="Kudrna D."/>
            <person name="Golser W."/>
            <person name="Rivera L."/>
            <person name="Zhang J."/>
            <person name="Wing R."/>
        </authorList>
    </citation>
    <scope>NUCLEOTIDE SEQUENCE</scope>
</reference>
<keyword evidence="2" id="KW-0433">Leucine-rich repeat</keyword>
<dbReference type="FunFam" id="3.40.50.300:FF:001091">
    <property type="entry name" value="Probable disease resistance protein At1g61300"/>
    <property type="match status" value="1"/>
</dbReference>
<feature type="domain" description="Disease resistance protein winged helix" evidence="9">
    <location>
        <begin position="436"/>
        <end position="507"/>
    </location>
</feature>